<dbReference type="EMBL" id="JAUEPO010000004">
    <property type="protein sequence ID" value="KAK3324095.1"/>
    <property type="molecule type" value="Genomic_DNA"/>
</dbReference>
<evidence type="ECO:0000313" key="2">
    <source>
        <dbReference type="EMBL" id="KAK3324095.1"/>
    </source>
</evidence>
<proteinExistence type="predicted"/>
<feature type="region of interest" description="Disordered" evidence="1">
    <location>
        <begin position="302"/>
        <end position="334"/>
    </location>
</feature>
<sequence>MPLLLMARLSSRTWAPKITLPQPAMRITRWPNFLAHKRGKGPLYTGYHHQRDGFHCEHDICIHGGEAPVSLASYWTWPDMLGQNECRFKKPSMLYRPDDTSTESYIFSCQRVVSPPVSVDYLPLRNGEEYLEHIEDTYICEFGNDCMAAWSDSPVGARIILQTANTKPDRMVKTWDPDPTKRSLVQHINEKTFEDWCRLVDIRREDDAVRAEFTLSVPHFASVQNDYWVYHVWEVQISHDKKNMYLSHETWMWRGATAFPTSLECVMGRWLDFVQFSWVLQDAKEQLIKRWRDRNMAEKKLLSNDGFQEETGKRSDTNLTGQGKTKKKKKKKKN</sequence>
<reference evidence="2" key="2">
    <citation type="submission" date="2023-06" db="EMBL/GenBank/DDBJ databases">
        <authorList>
            <consortium name="Lawrence Berkeley National Laboratory"/>
            <person name="Haridas S."/>
            <person name="Hensen N."/>
            <person name="Bonometti L."/>
            <person name="Westerberg I."/>
            <person name="Brannstrom I.O."/>
            <person name="Guillou S."/>
            <person name="Cros-Aarteil S."/>
            <person name="Calhoun S."/>
            <person name="Kuo A."/>
            <person name="Mondo S."/>
            <person name="Pangilinan J."/>
            <person name="Riley R."/>
            <person name="Labutti K."/>
            <person name="Andreopoulos B."/>
            <person name="Lipzen A."/>
            <person name="Chen C."/>
            <person name="Yanf M."/>
            <person name="Daum C."/>
            <person name="Ng V."/>
            <person name="Clum A."/>
            <person name="Steindorff A."/>
            <person name="Ohm R."/>
            <person name="Martin F."/>
            <person name="Silar P."/>
            <person name="Natvig D."/>
            <person name="Lalanne C."/>
            <person name="Gautier V."/>
            <person name="Ament-Velasquez S.L."/>
            <person name="Kruys A."/>
            <person name="Hutchinson M.I."/>
            <person name="Powell A.J."/>
            <person name="Barry K."/>
            <person name="Miller A.N."/>
            <person name="Grigoriev I.V."/>
            <person name="Debuchy R."/>
            <person name="Gladieux P."/>
            <person name="Thoren M.H."/>
            <person name="Johannesson H."/>
        </authorList>
    </citation>
    <scope>NUCLEOTIDE SEQUENCE</scope>
    <source>
        <strain evidence="2">SMH4131-1</strain>
    </source>
</reference>
<evidence type="ECO:0000313" key="3">
    <source>
        <dbReference type="Proteomes" id="UP001286456"/>
    </source>
</evidence>
<protein>
    <submittedName>
        <fullName evidence="2">Uncharacterized protein</fullName>
    </submittedName>
</protein>
<dbReference type="AlphaFoldDB" id="A0AAE0M9P3"/>
<dbReference type="Proteomes" id="UP001286456">
    <property type="component" value="Unassembled WGS sequence"/>
</dbReference>
<gene>
    <name evidence="2" type="ORF">B0T19DRAFT_427721</name>
</gene>
<evidence type="ECO:0000256" key="1">
    <source>
        <dbReference type="SAM" id="MobiDB-lite"/>
    </source>
</evidence>
<organism evidence="2 3">
    <name type="scientific">Cercophora scortea</name>
    <dbReference type="NCBI Taxonomy" id="314031"/>
    <lineage>
        <taxon>Eukaryota</taxon>
        <taxon>Fungi</taxon>
        <taxon>Dikarya</taxon>
        <taxon>Ascomycota</taxon>
        <taxon>Pezizomycotina</taxon>
        <taxon>Sordariomycetes</taxon>
        <taxon>Sordariomycetidae</taxon>
        <taxon>Sordariales</taxon>
        <taxon>Lasiosphaeriaceae</taxon>
        <taxon>Cercophora</taxon>
    </lineage>
</organism>
<reference evidence="2" key="1">
    <citation type="journal article" date="2023" name="Mol. Phylogenet. Evol.">
        <title>Genome-scale phylogeny and comparative genomics of the fungal order Sordariales.</title>
        <authorList>
            <person name="Hensen N."/>
            <person name="Bonometti L."/>
            <person name="Westerberg I."/>
            <person name="Brannstrom I.O."/>
            <person name="Guillou S."/>
            <person name="Cros-Aarteil S."/>
            <person name="Calhoun S."/>
            <person name="Haridas S."/>
            <person name="Kuo A."/>
            <person name="Mondo S."/>
            <person name="Pangilinan J."/>
            <person name="Riley R."/>
            <person name="LaButti K."/>
            <person name="Andreopoulos B."/>
            <person name="Lipzen A."/>
            <person name="Chen C."/>
            <person name="Yan M."/>
            <person name="Daum C."/>
            <person name="Ng V."/>
            <person name="Clum A."/>
            <person name="Steindorff A."/>
            <person name="Ohm R.A."/>
            <person name="Martin F."/>
            <person name="Silar P."/>
            <person name="Natvig D.O."/>
            <person name="Lalanne C."/>
            <person name="Gautier V."/>
            <person name="Ament-Velasquez S.L."/>
            <person name="Kruys A."/>
            <person name="Hutchinson M.I."/>
            <person name="Powell A.J."/>
            <person name="Barry K."/>
            <person name="Miller A.N."/>
            <person name="Grigoriev I.V."/>
            <person name="Debuchy R."/>
            <person name="Gladieux P."/>
            <person name="Hiltunen Thoren M."/>
            <person name="Johannesson H."/>
        </authorList>
    </citation>
    <scope>NUCLEOTIDE SEQUENCE</scope>
    <source>
        <strain evidence="2">SMH4131-1</strain>
    </source>
</reference>
<keyword evidence="3" id="KW-1185">Reference proteome</keyword>
<feature type="compositionally biased region" description="Basic residues" evidence="1">
    <location>
        <begin position="324"/>
        <end position="334"/>
    </location>
</feature>
<name>A0AAE0M9P3_9PEZI</name>
<comment type="caution">
    <text evidence="2">The sequence shown here is derived from an EMBL/GenBank/DDBJ whole genome shotgun (WGS) entry which is preliminary data.</text>
</comment>
<accession>A0AAE0M9P3</accession>